<keyword evidence="2" id="KW-0812">Transmembrane</keyword>
<keyword evidence="5" id="KW-1185">Reference proteome</keyword>
<dbReference type="Proteomes" id="UP000642920">
    <property type="component" value="Unassembled WGS sequence"/>
</dbReference>
<evidence type="ECO:0000313" key="4">
    <source>
        <dbReference type="EMBL" id="MBL0766458.1"/>
    </source>
</evidence>
<dbReference type="PANTHER" id="PTHR33619:SF3">
    <property type="entry name" value="POLYSACCHARIDE EXPORT PROTEIN GFCE-RELATED"/>
    <property type="match status" value="1"/>
</dbReference>
<dbReference type="PROSITE" id="PS51257">
    <property type="entry name" value="PROKAR_LIPOPROTEIN"/>
    <property type="match status" value="1"/>
</dbReference>
<keyword evidence="2" id="KW-1133">Transmembrane helix</keyword>
<evidence type="ECO:0000259" key="3">
    <source>
        <dbReference type="Pfam" id="PF02563"/>
    </source>
</evidence>
<evidence type="ECO:0000256" key="2">
    <source>
        <dbReference type="SAM" id="Phobius"/>
    </source>
</evidence>
<comment type="caution">
    <text evidence="4">The sequence shown here is derived from an EMBL/GenBank/DDBJ whole genome shotgun (WGS) entry which is preliminary data.</text>
</comment>
<dbReference type="GO" id="GO:0015159">
    <property type="term" value="F:polysaccharide transmembrane transporter activity"/>
    <property type="evidence" value="ECO:0007669"/>
    <property type="project" value="InterPro"/>
</dbReference>
<feature type="domain" description="Polysaccharide export protein N-terminal" evidence="3">
    <location>
        <begin position="57"/>
        <end position="185"/>
    </location>
</feature>
<dbReference type="RefSeq" id="WP_236665015.1">
    <property type="nucleotide sequence ID" value="NZ_JAERQG010000004.1"/>
</dbReference>
<dbReference type="EMBL" id="JAERQG010000004">
    <property type="protein sequence ID" value="MBL0766458.1"/>
    <property type="molecule type" value="Genomic_DNA"/>
</dbReference>
<gene>
    <name evidence="4" type="ORF">JKP34_14420</name>
</gene>
<proteinExistence type="predicted"/>
<protein>
    <submittedName>
        <fullName evidence="4">Polysaccharide biosynthesis/export family protein</fullName>
    </submittedName>
</protein>
<feature type="transmembrane region" description="Helical" evidence="2">
    <location>
        <begin position="279"/>
        <end position="302"/>
    </location>
</feature>
<accession>A0A937DHZ6</accession>
<dbReference type="Gene3D" id="3.30.1950.10">
    <property type="entry name" value="wza like domain"/>
    <property type="match status" value="1"/>
</dbReference>
<name>A0A937DHZ6_9BACT</name>
<keyword evidence="2" id="KW-0472">Membrane</keyword>
<dbReference type="AlphaFoldDB" id="A0A937DHZ6"/>
<reference evidence="4" key="1">
    <citation type="submission" date="2021-01" db="EMBL/GenBank/DDBJ databases">
        <title>Marivirga sp. nov., isolated from intertidal surface sediments.</title>
        <authorList>
            <person name="Zhang M."/>
        </authorList>
    </citation>
    <scope>NUCLEOTIDE SEQUENCE</scope>
    <source>
        <strain evidence="4">SM1354</strain>
    </source>
</reference>
<organism evidence="4 5">
    <name type="scientific">Marivirga atlantica</name>
    <dbReference type="NCBI Taxonomy" id="1548457"/>
    <lineage>
        <taxon>Bacteria</taxon>
        <taxon>Pseudomonadati</taxon>
        <taxon>Bacteroidota</taxon>
        <taxon>Cytophagia</taxon>
        <taxon>Cytophagales</taxon>
        <taxon>Marivirgaceae</taxon>
        <taxon>Marivirga</taxon>
    </lineage>
</organism>
<dbReference type="InterPro" id="IPR003715">
    <property type="entry name" value="Poly_export_N"/>
</dbReference>
<dbReference type="Gene3D" id="3.10.560.10">
    <property type="entry name" value="Outer membrane lipoprotein wza domain like"/>
    <property type="match status" value="1"/>
</dbReference>
<dbReference type="InterPro" id="IPR049712">
    <property type="entry name" value="Poly_export"/>
</dbReference>
<keyword evidence="1" id="KW-0732">Signal</keyword>
<sequence>MRNMKAKITLFILSIFILFSSCVPNKKIVYLQHPNDPEFGQIEESDSIIRTYQSFNKPYELQPEDIISLRIASLTPSEFDFVKKYEEQLGIIRRLNQYNQGTANGGNQNMRMQGLGSGGSGEDSGLAPIMLDRQQTGFVLDREGYLELPEIGRVRLSGLSIPEAEELIRKKLIDYFETPVIRIQLLSFHFTIIGEVNSEGRYTSFDPETNVIDAITLAENLTDFADRSSLKVIRFQEGETKVYYVNTLREDLVAQQGFYLQPNDLIVVPALRARQSRNYLLPTTTNIIGITASTLSLVLLIFNLSQ</sequence>
<dbReference type="Pfam" id="PF02563">
    <property type="entry name" value="Poly_export"/>
    <property type="match status" value="1"/>
</dbReference>
<evidence type="ECO:0000313" key="5">
    <source>
        <dbReference type="Proteomes" id="UP000642920"/>
    </source>
</evidence>
<dbReference type="PANTHER" id="PTHR33619">
    <property type="entry name" value="POLYSACCHARIDE EXPORT PROTEIN GFCE-RELATED"/>
    <property type="match status" value="1"/>
</dbReference>
<evidence type="ECO:0000256" key="1">
    <source>
        <dbReference type="ARBA" id="ARBA00022729"/>
    </source>
</evidence>